<accession>G2GMZ1</accession>
<name>G2GMZ1_9ACTN</name>
<dbReference type="OrthoDB" id="4230904at2"/>
<sequence length="224" mass="22727">MTAAAERGTTTVTGRAVRRIAERAAYEAPPGAGAVRATRSAVSVRGRRARVALRVTLPYPVPLAETVRGVREHVAARTGELSGLDVARARIEVTALSPVGPAPAPAGAKPSGAGRAPRRLWSARRFPVAVLTASAAVVCALLAADLVLVRAGGRPAAAWRVRAVDWLAAHGPGDPSVLAAGVLTGLLGLVAVVLAVTPGLRGRATVRTPAPRVTAAVDRGAVEG</sequence>
<reference evidence="2 3" key="1">
    <citation type="submission" date="2011-08" db="EMBL/GenBank/DDBJ databases">
        <authorList>
            <person name="Lin Y."/>
            <person name="Hao X."/>
            <person name="Johnstone L."/>
            <person name="Miller S.J."/>
            <person name="Wei G."/>
            <person name="Rensing C."/>
        </authorList>
    </citation>
    <scope>NUCLEOTIDE SEQUENCE [LARGE SCALE GENOMIC DNA]</scope>
    <source>
        <strain evidence="2 3">K42</strain>
    </source>
</reference>
<keyword evidence="1" id="KW-1133">Transmembrane helix</keyword>
<protein>
    <recommendedName>
        <fullName evidence="4">Asp23/Gls24 family envelope stress response protein</fullName>
    </recommendedName>
</protein>
<dbReference type="RefSeq" id="WP_007504089.1">
    <property type="nucleotide sequence ID" value="NZ_AGBF01000265.1"/>
</dbReference>
<dbReference type="EMBL" id="AGBF01000265">
    <property type="protein sequence ID" value="EGX55115.1"/>
    <property type="molecule type" value="Genomic_DNA"/>
</dbReference>
<evidence type="ECO:0000313" key="2">
    <source>
        <dbReference type="EMBL" id="EGX55115.1"/>
    </source>
</evidence>
<comment type="caution">
    <text evidence="2">The sequence shown here is derived from an EMBL/GenBank/DDBJ whole genome shotgun (WGS) entry which is preliminary data.</text>
</comment>
<dbReference type="AlphaFoldDB" id="G2GMZ1"/>
<keyword evidence="1" id="KW-0472">Membrane</keyword>
<feature type="non-terminal residue" evidence="2">
    <location>
        <position position="224"/>
    </location>
</feature>
<organism evidence="2 3">
    <name type="scientific">Streptomyces zinciresistens K42</name>
    <dbReference type="NCBI Taxonomy" id="700597"/>
    <lineage>
        <taxon>Bacteria</taxon>
        <taxon>Bacillati</taxon>
        <taxon>Actinomycetota</taxon>
        <taxon>Actinomycetes</taxon>
        <taxon>Kitasatosporales</taxon>
        <taxon>Streptomycetaceae</taxon>
        <taxon>Streptomyces</taxon>
    </lineage>
</organism>
<evidence type="ECO:0008006" key="4">
    <source>
        <dbReference type="Google" id="ProtNLM"/>
    </source>
</evidence>
<evidence type="ECO:0000313" key="3">
    <source>
        <dbReference type="Proteomes" id="UP000004217"/>
    </source>
</evidence>
<feature type="transmembrane region" description="Helical" evidence="1">
    <location>
        <begin position="177"/>
        <end position="197"/>
    </location>
</feature>
<evidence type="ECO:0000256" key="1">
    <source>
        <dbReference type="SAM" id="Phobius"/>
    </source>
</evidence>
<dbReference type="Proteomes" id="UP000004217">
    <property type="component" value="Unassembled WGS sequence"/>
</dbReference>
<proteinExistence type="predicted"/>
<gene>
    <name evidence="2" type="ORF">SZN_34482</name>
</gene>
<keyword evidence="1" id="KW-0812">Transmembrane</keyword>
<feature type="transmembrane region" description="Helical" evidence="1">
    <location>
        <begin position="128"/>
        <end position="149"/>
    </location>
</feature>
<keyword evidence="3" id="KW-1185">Reference proteome</keyword>